<accession>A0ACB9DCQ6</accession>
<organism evidence="1 2">
    <name type="scientific">Smallanthus sonchifolius</name>
    <dbReference type="NCBI Taxonomy" id="185202"/>
    <lineage>
        <taxon>Eukaryota</taxon>
        <taxon>Viridiplantae</taxon>
        <taxon>Streptophyta</taxon>
        <taxon>Embryophyta</taxon>
        <taxon>Tracheophyta</taxon>
        <taxon>Spermatophyta</taxon>
        <taxon>Magnoliopsida</taxon>
        <taxon>eudicotyledons</taxon>
        <taxon>Gunneridae</taxon>
        <taxon>Pentapetalae</taxon>
        <taxon>asterids</taxon>
        <taxon>campanulids</taxon>
        <taxon>Asterales</taxon>
        <taxon>Asteraceae</taxon>
        <taxon>Asteroideae</taxon>
        <taxon>Heliantheae alliance</taxon>
        <taxon>Millerieae</taxon>
        <taxon>Smallanthus</taxon>
    </lineage>
</organism>
<evidence type="ECO:0000313" key="1">
    <source>
        <dbReference type="EMBL" id="KAI3744246.1"/>
    </source>
</evidence>
<dbReference type="EMBL" id="CM042036">
    <property type="protein sequence ID" value="KAI3744246.1"/>
    <property type="molecule type" value="Genomic_DNA"/>
</dbReference>
<proteinExistence type="predicted"/>
<reference evidence="2" key="1">
    <citation type="journal article" date="2022" name="Mol. Ecol. Resour.">
        <title>The genomes of chicory, endive, great burdock and yacon provide insights into Asteraceae palaeo-polyploidization history and plant inulin production.</title>
        <authorList>
            <person name="Fan W."/>
            <person name="Wang S."/>
            <person name="Wang H."/>
            <person name="Wang A."/>
            <person name="Jiang F."/>
            <person name="Liu H."/>
            <person name="Zhao H."/>
            <person name="Xu D."/>
            <person name="Zhang Y."/>
        </authorList>
    </citation>
    <scope>NUCLEOTIDE SEQUENCE [LARGE SCALE GENOMIC DNA]</scope>
    <source>
        <strain evidence="2">cv. Yunnan</strain>
    </source>
</reference>
<sequence>MAENRQCGDMAVTISGEERDVNSAWVLTSHLTRKSVTYRATTLLDDEKHSTVANKQRVATVVAHELAHKWFGNLVTMEWWTHLWLNKGFATWVNYLAADGLFPEWQMWTQFPKESTAGIRFDGISESHPIEVGINHASERDEIFDAVSYRKGASVIRMLQTYLAPEVFQGALAKDIKKHACSNAKTGICGLFLRRNPRSLCIN</sequence>
<keyword evidence="2" id="KW-1185">Reference proteome</keyword>
<comment type="caution">
    <text evidence="1">The sequence shown here is derived from an EMBL/GenBank/DDBJ whole genome shotgun (WGS) entry which is preliminary data.</text>
</comment>
<reference evidence="1 2" key="2">
    <citation type="journal article" date="2022" name="Mol. Ecol. Resour.">
        <title>The genomes of chicory, endive, great burdock and yacon provide insights into Asteraceae paleo-polyploidization history and plant inulin production.</title>
        <authorList>
            <person name="Fan W."/>
            <person name="Wang S."/>
            <person name="Wang H."/>
            <person name="Wang A."/>
            <person name="Jiang F."/>
            <person name="Liu H."/>
            <person name="Zhao H."/>
            <person name="Xu D."/>
            <person name="Zhang Y."/>
        </authorList>
    </citation>
    <scope>NUCLEOTIDE SEQUENCE [LARGE SCALE GENOMIC DNA]</scope>
    <source>
        <strain evidence="2">cv. Yunnan</strain>
        <tissue evidence="1">Leaves</tissue>
    </source>
</reference>
<evidence type="ECO:0000313" key="2">
    <source>
        <dbReference type="Proteomes" id="UP001056120"/>
    </source>
</evidence>
<gene>
    <name evidence="1" type="ORF">L1987_57323</name>
</gene>
<protein>
    <submittedName>
        <fullName evidence="1">Uncharacterized protein</fullName>
    </submittedName>
</protein>
<name>A0ACB9DCQ6_9ASTR</name>
<dbReference type="Proteomes" id="UP001056120">
    <property type="component" value="Linkage Group LG19"/>
</dbReference>